<sequence>MTVHNVVTNDVYADFPAMVALLMPGGYTSLLLGVDQEASAARKLHFDEAHKQ</sequence>
<gene>
    <name evidence="2" type="ORF">PAHAL_7G002500</name>
</gene>
<evidence type="ECO:0000313" key="2">
    <source>
        <dbReference type="EMBL" id="PVH34665.1"/>
    </source>
</evidence>
<dbReference type="Gramene" id="PVH34665">
    <property type="protein sequence ID" value="PVH34665"/>
    <property type="gene ID" value="PAHAL_7G002500"/>
</dbReference>
<reference evidence="2" key="1">
    <citation type="submission" date="2018-04" db="EMBL/GenBank/DDBJ databases">
        <title>WGS assembly of Panicum hallii.</title>
        <authorList>
            <person name="Lovell J."/>
            <person name="Jenkins J."/>
            <person name="Lowry D."/>
            <person name="Mamidi S."/>
            <person name="Sreedasyam A."/>
            <person name="Weng X."/>
            <person name="Barry K."/>
            <person name="Bonette J."/>
            <person name="Campitelli B."/>
            <person name="Daum C."/>
            <person name="Gordon S."/>
            <person name="Gould B."/>
            <person name="Lipzen A."/>
            <person name="Macqueen A."/>
            <person name="Palacio-Mejia J."/>
            <person name="Plott C."/>
            <person name="Shakirov E."/>
            <person name="Shu S."/>
            <person name="Yoshinaga Y."/>
            <person name="Zane M."/>
            <person name="Rokhsar D."/>
            <person name="Grimwood J."/>
            <person name="Schmutz J."/>
            <person name="Juenger T."/>
        </authorList>
    </citation>
    <scope>NUCLEOTIDE SEQUENCE [LARGE SCALE GENOMIC DNA]</scope>
    <source>
        <strain evidence="2">FIL2</strain>
    </source>
</reference>
<dbReference type="Proteomes" id="UP000243499">
    <property type="component" value="Chromosome 7"/>
</dbReference>
<accession>A0A2T8IAG6</accession>
<proteinExistence type="predicted"/>
<protein>
    <submittedName>
        <fullName evidence="2">Uncharacterized protein</fullName>
    </submittedName>
</protein>
<evidence type="ECO:0000256" key="1">
    <source>
        <dbReference type="SAM" id="Phobius"/>
    </source>
</evidence>
<keyword evidence="1" id="KW-0812">Transmembrane</keyword>
<feature type="transmembrane region" description="Helical" evidence="1">
    <location>
        <begin position="15"/>
        <end position="34"/>
    </location>
</feature>
<dbReference type="AlphaFoldDB" id="A0A2T8IAG6"/>
<keyword evidence="1" id="KW-1133">Transmembrane helix</keyword>
<name>A0A2T8IAG6_9POAL</name>
<organism evidence="2">
    <name type="scientific">Panicum hallii</name>
    <dbReference type="NCBI Taxonomy" id="206008"/>
    <lineage>
        <taxon>Eukaryota</taxon>
        <taxon>Viridiplantae</taxon>
        <taxon>Streptophyta</taxon>
        <taxon>Embryophyta</taxon>
        <taxon>Tracheophyta</taxon>
        <taxon>Spermatophyta</taxon>
        <taxon>Magnoliopsida</taxon>
        <taxon>Liliopsida</taxon>
        <taxon>Poales</taxon>
        <taxon>Poaceae</taxon>
        <taxon>PACMAD clade</taxon>
        <taxon>Panicoideae</taxon>
        <taxon>Panicodae</taxon>
        <taxon>Paniceae</taxon>
        <taxon>Panicinae</taxon>
        <taxon>Panicum</taxon>
        <taxon>Panicum sect. Panicum</taxon>
    </lineage>
</organism>
<dbReference type="EMBL" id="CM008052">
    <property type="protein sequence ID" value="PVH34665.1"/>
    <property type="molecule type" value="Genomic_DNA"/>
</dbReference>
<keyword evidence="1" id="KW-0472">Membrane</keyword>